<sequence length="154" mass="18704">MSKSLLTIIFLIFTRLCFSQNINFIIQVNDKLLQYGELANLYLIIENEKDTTKYFVNYYPGDLILSKDILAVIDSAKYDKIYLHFDYYTYRRGKQDVANFDIELSKNLFKKPYLIANVFDFRDKKYKRWYQYHTEEKYLVQMIYPNSGLYVRRK</sequence>
<keyword evidence="2" id="KW-1185">Reference proteome</keyword>
<reference evidence="1" key="1">
    <citation type="submission" date="2022-04" db="EMBL/GenBank/DDBJ databases">
        <title>Consumption of N2O by Flavobacterium azooxidireducens sp. nov. isolated from Decomposing Leaf Litter of Phragmites australis (Cav.).</title>
        <authorList>
            <person name="Behrendt U."/>
            <person name="Spanner T."/>
            <person name="Augustin J."/>
            <person name="Horn M.A."/>
            <person name="Kolb S."/>
            <person name="Ulrich A."/>
        </authorList>
    </citation>
    <scope>NUCLEOTIDE SEQUENCE</scope>
    <source>
        <strain evidence="1">IGB 4-14</strain>
    </source>
</reference>
<protein>
    <submittedName>
        <fullName evidence="1">Uncharacterized protein</fullName>
    </submittedName>
</protein>
<accession>A0ABY4KGE8</accession>
<gene>
    <name evidence="1" type="ORF">M0M57_02060</name>
</gene>
<evidence type="ECO:0000313" key="1">
    <source>
        <dbReference type="EMBL" id="UPQ79634.1"/>
    </source>
</evidence>
<dbReference type="EMBL" id="CP096205">
    <property type="protein sequence ID" value="UPQ79634.1"/>
    <property type="molecule type" value="Genomic_DNA"/>
</dbReference>
<proteinExistence type="predicted"/>
<organism evidence="1 2">
    <name type="scientific">Flavobacterium azooxidireducens</name>
    <dbReference type="NCBI Taxonomy" id="1871076"/>
    <lineage>
        <taxon>Bacteria</taxon>
        <taxon>Pseudomonadati</taxon>
        <taxon>Bacteroidota</taxon>
        <taxon>Flavobacteriia</taxon>
        <taxon>Flavobacteriales</taxon>
        <taxon>Flavobacteriaceae</taxon>
        <taxon>Flavobacterium</taxon>
    </lineage>
</organism>
<dbReference type="RefSeq" id="WP_248434920.1">
    <property type="nucleotide sequence ID" value="NZ_CP096205.1"/>
</dbReference>
<name>A0ABY4KGE8_9FLAO</name>
<dbReference type="Proteomes" id="UP000830583">
    <property type="component" value="Chromosome"/>
</dbReference>
<evidence type="ECO:0000313" key="2">
    <source>
        <dbReference type="Proteomes" id="UP000830583"/>
    </source>
</evidence>